<dbReference type="PATRIC" id="fig|518642.7.peg.7917"/>
<protein>
    <recommendedName>
        <fullName evidence="4">Primosome assembly protein PriA</fullName>
    </recommendedName>
</protein>
<dbReference type="AlphaFoldDB" id="A0A1E7LGI4"/>
<feature type="non-terminal residue" evidence="2">
    <location>
        <position position="1"/>
    </location>
</feature>
<proteinExistence type="predicted"/>
<organism evidence="2 3">
    <name type="scientific">Streptomyces nanshensis</name>
    <dbReference type="NCBI Taxonomy" id="518642"/>
    <lineage>
        <taxon>Bacteria</taxon>
        <taxon>Bacillati</taxon>
        <taxon>Actinomycetota</taxon>
        <taxon>Actinomycetes</taxon>
        <taxon>Kitasatosporales</taxon>
        <taxon>Streptomycetaceae</taxon>
        <taxon>Streptomyces</taxon>
    </lineage>
</organism>
<feature type="region of interest" description="Disordered" evidence="1">
    <location>
        <begin position="1"/>
        <end position="34"/>
    </location>
</feature>
<dbReference type="EMBL" id="LJGZ01000110">
    <property type="protein sequence ID" value="OEV15326.1"/>
    <property type="molecule type" value="Genomic_DNA"/>
</dbReference>
<evidence type="ECO:0008006" key="4">
    <source>
        <dbReference type="Google" id="ProtNLM"/>
    </source>
</evidence>
<comment type="caution">
    <text evidence="2">The sequence shown here is derived from an EMBL/GenBank/DDBJ whole genome shotgun (WGS) entry which is preliminary data.</text>
</comment>
<gene>
    <name evidence="2" type="ORF">AN221_39620</name>
</gene>
<dbReference type="Proteomes" id="UP000175971">
    <property type="component" value="Unassembled WGS sequence"/>
</dbReference>
<evidence type="ECO:0000313" key="2">
    <source>
        <dbReference type="EMBL" id="OEV15326.1"/>
    </source>
</evidence>
<evidence type="ECO:0000313" key="3">
    <source>
        <dbReference type="Proteomes" id="UP000175971"/>
    </source>
</evidence>
<name>A0A1E7LGI4_9ACTN</name>
<accession>A0A1E7LGI4</accession>
<evidence type="ECO:0000256" key="1">
    <source>
        <dbReference type="SAM" id="MobiDB-lite"/>
    </source>
</evidence>
<reference evidence="2 3" key="1">
    <citation type="journal article" date="2016" name="Front. Microbiol.">
        <title>Comparative Genomics Analysis of Streptomyces Species Reveals Their Adaptation to the Marine Environment and Their Diversity at the Genomic Level.</title>
        <authorList>
            <person name="Tian X."/>
            <person name="Zhang Z."/>
            <person name="Yang T."/>
            <person name="Chen M."/>
            <person name="Li J."/>
            <person name="Chen F."/>
            <person name="Yang J."/>
            <person name="Li W."/>
            <person name="Zhang B."/>
            <person name="Zhang Z."/>
            <person name="Wu J."/>
            <person name="Zhang C."/>
            <person name="Long L."/>
            <person name="Xiao J."/>
        </authorList>
    </citation>
    <scope>NUCLEOTIDE SEQUENCE [LARGE SCALE GENOMIC DNA]</scope>
    <source>
        <strain evidence="2 3">SCSIO M10372</strain>
    </source>
</reference>
<keyword evidence="3" id="KW-1185">Reference proteome</keyword>
<sequence>STAALPPEAEILGPVPVPSTEPGRPRRPTDAPVGESWERVLIRVVPGRGAALAGALKAAQAARTAKGGGEQVRIRIDPPDIG</sequence>